<dbReference type="PANTHER" id="PTHR36842">
    <property type="entry name" value="PROTEIN TOLB HOMOLOG"/>
    <property type="match status" value="1"/>
</dbReference>
<name>A0A6J6VY07_9ZZZZ</name>
<sequence length="947" mass="96543">MNFSRDNPFKKTGMRFKGQRLASMTRAGLSLVIAITAALPVSAFLQVSRAGAAIPPASTGGFTGVSPFRLLDTRNFGSGPCLTGERSLAVAGVIGSDVPSDAAAVALNVTVINPAGSGFVTVWPAGVSRPTASSVNYSAGEVVPNNVIVAVGGFAAVTLYANAGCPHIVVDVVGWFASGSPAQGGLTGITPDRLLDTRSAGKGPCINTTRDLQVAGVPFTEVPADAAAVALNVTVITPNIPGYLTVFPTGSSRPTASTLNYSTNQVVANGTVVKVGTSGSISLFASGGCPNVVVDVVGWFAPGTPTSAGGFFGVNPYRLLDSRSAGQVPCVGGTRTYHLTAAGVDGSAVPSESRAVALNVTVTGPAGAGYITVSPTGAQRPTASNLNYVAGQTVPNGVLVKVGSSQSVDIFASGGCPDLIVDVVGGFAASPLDIVAGCTASDLLVSACSTFIQSSIAPPSTEIGAVDGASSVSADGRYVAFAAGTTTQIFRRDLFTGITTLVSHSPGGSLGDDSSYTPAISADGRYVAFTSDAINLQEVEKASFNTEVYRWDATTDTVLRLETGIGGDEANGDAWSPSISDDGNRIAFLSDTDNFVVSPLYTNYALIADAFVIDVTGGTTILASRTPLTISPPDGVDSAVISGDGRFVAYETVDPLASFDTNESSDIYRRELSNNNWEWVTRRPTGGPSAAGATQPTISRDGGLIAFSSTSAEFDLNVSDTSPTQDIFLRDMSSFSITRVSVAPNGFILNGDSYSARISASGRMVAYLTDATNAVPSDTAGRTDLIVRDRTRGVNTRANVAPNLTESSAFIDSPVLSADGKYAGWNTASSYAPGDADNASDSFLRFLASDISLSNISPTSFSTSSAPTVTLTGVGFADDALPVVDGQGVSISNVVINAGGTTLTFTLAISAVDSIGRHDIWVRNPGGASWSAAGAAAVGRTGLLRVG</sequence>
<gene>
    <name evidence="2" type="ORF">UFOPK2925_00552</name>
</gene>
<dbReference type="Pfam" id="PF07676">
    <property type="entry name" value="PD40"/>
    <property type="match status" value="2"/>
</dbReference>
<reference evidence="2" key="1">
    <citation type="submission" date="2020-05" db="EMBL/GenBank/DDBJ databases">
        <authorList>
            <person name="Chiriac C."/>
            <person name="Salcher M."/>
            <person name="Ghai R."/>
            <person name="Kavagutti S V."/>
        </authorList>
    </citation>
    <scope>NUCLEOTIDE SEQUENCE</scope>
</reference>
<comment type="similarity">
    <text evidence="1">Belongs to the TolB family.</text>
</comment>
<protein>
    <submittedName>
        <fullName evidence="2">Unannotated protein</fullName>
    </submittedName>
</protein>
<dbReference type="SUPFAM" id="SSF82171">
    <property type="entry name" value="DPP6 N-terminal domain-like"/>
    <property type="match status" value="1"/>
</dbReference>
<accession>A0A6J6VY07</accession>
<evidence type="ECO:0000313" key="2">
    <source>
        <dbReference type="EMBL" id="CAB4776256.1"/>
    </source>
</evidence>
<organism evidence="2">
    <name type="scientific">freshwater metagenome</name>
    <dbReference type="NCBI Taxonomy" id="449393"/>
    <lineage>
        <taxon>unclassified sequences</taxon>
        <taxon>metagenomes</taxon>
        <taxon>ecological metagenomes</taxon>
    </lineage>
</organism>
<dbReference type="InterPro" id="IPR011042">
    <property type="entry name" value="6-blade_b-propeller_TolB-like"/>
</dbReference>
<evidence type="ECO:0000256" key="1">
    <source>
        <dbReference type="ARBA" id="ARBA00009820"/>
    </source>
</evidence>
<dbReference type="AlphaFoldDB" id="A0A6J6VY07"/>
<dbReference type="PANTHER" id="PTHR36842:SF1">
    <property type="entry name" value="PROTEIN TOLB"/>
    <property type="match status" value="1"/>
</dbReference>
<dbReference type="EMBL" id="CAEZZU010000061">
    <property type="protein sequence ID" value="CAB4776256.1"/>
    <property type="molecule type" value="Genomic_DNA"/>
</dbReference>
<dbReference type="Gene3D" id="2.60.40.10">
    <property type="entry name" value="Immunoglobulins"/>
    <property type="match status" value="1"/>
</dbReference>
<dbReference type="InterPro" id="IPR013783">
    <property type="entry name" value="Ig-like_fold"/>
</dbReference>
<dbReference type="Gene3D" id="2.120.10.30">
    <property type="entry name" value="TolB, C-terminal domain"/>
    <property type="match status" value="2"/>
</dbReference>
<proteinExistence type="inferred from homology"/>
<dbReference type="InterPro" id="IPR011659">
    <property type="entry name" value="WD40"/>
</dbReference>